<evidence type="ECO:0000313" key="3">
    <source>
        <dbReference type="WBParaSite" id="MhA1_Contig2247.frz3.gene7"/>
    </source>
</evidence>
<accession>A0A1I8BG56</accession>
<feature type="coiled-coil region" evidence="1">
    <location>
        <begin position="84"/>
        <end position="111"/>
    </location>
</feature>
<evidence type="ECO:0000256" key="1">
    <source>
        <dbReference type="SAM" id="Coils"/>
    </source>
</evidence>
<reference evidence="3" key="1">
    <citation type="submission" date="2016-11" db="UniProtKB">
        <authorList>
            <consortium name="WormBaseParasite"/>
        </authorList>
    </citation>
    <scope>IDENTIFICATION</scope>
</reference>
<dbReference type="AlphaFoldDB" id="A0A1I8BG56"/>
<protein>
    <submittedName>
        <fullName evidence="3">RING-type domain-containing protein</fullName>
    </submittedName>
</protein>
<keyword evidence="2" id="KW-1185">Reference proteome</keyword>
<sequence>MILNLAPAGSVTPRMNVLGVVDPRGFPTDGYVQRENRVITETDTLLSEATDLASYAQHLMGEAGRNNADANRMRSEMRRLFQIVEELHSDVHESEAEAERRRREADQAMERACDLMARRRSLLESQHEPQQHLAQDRVVSCERPVIGEMCPTCQYTTDEVSLQYLPSGCLCQSFCNLCVLGRKEENQEGLLDKLKKAALLKALDIMDGEENEFDNKKFEEIIKNYPQFKEIELKIECPLCKQPFKKFIRRSHRESKKCKE</sequence>
<name>A0A1I8BG56_MELHA</name>
<dbReference type="WBParaSite" id="MhA1_Contig2247.frz3.gene7">
    <property type="protein sequence ID" value="MhA1_Contig2247.frz3.gene7"/>
    <property type="gene ID" value="MhA1_Contig2247.frz3.gene7"/>
</dbReference>
<proteinExistence type="predicted"/>
<keyword evidence="1" id="KW-0175">Coiled coil</keyword>
<dbReference type="Proteomes" id="UP000095281">
    <property type="component" value="Unplaced"/>
</dbReference>
<organism evidence="2 3">
    <name type="scientific">Meloidogyne hapla</name>
    <name type="common">Root-knot nematode worm</name>
    <dbReference type="NCBI Taxonomy" id="6305"/>
    <lineage>
        <taxon>Eukaryota</taxon>
        <taxon>Metazoa</taxon>
        <taxon>Ecdysozoa</taxon>
        <taxon>Nematoda</taxon>
        <taxon>Chromadorea</taxon>
        <taxon>Rhabditida</taxon>
        <taxon>Tylenchina</taxon>
        <taxon>Tylenchomorpha</taxon>
        <taxon>Tylenchoidea</taxon>
        <taxon>Meloidogynidae</taxon>
        <taxon>Meloidogyninae</taxon>
        <taxon>Meloidogyne</taxon>
    </lineage>
</organism>
<evidence type="ECO:0000313" key="2">
    <source>
        <dbReference type="Proteomes" id="UP000095281"/>
    </source>
</evidence>